<sequence length="159" mass="18442">MKFGAVDQFLNEKNTQVQSLQLFFKQKIVSAQIAKQITNKLQQFRYLKYLEVDISENPQLCYYGLSQFGDSIKLQMNLTTLELNMKNGFTNSYQVIEFLNQVKQCASITTMTLNLRANFISEDVKDLAFVISQFQNLKTLKLDLSQNQLLNLNALIYFN</sequence>
<organism evidence="1 2">
    <name type="scientific">Tetrahymena thermophila (strain SB210)</name>
    <dbReference type="NCBI Taxonomy" id="312017"/>
    <lineage>
        <taxon>Eukaryota</taxon>
        <taxon>Sar</taxon>
        <taxon>Alveolata</taxon>
        <taxon>Ciliophora</taxon>
        <taxon>Intramacronucleata</taxon>
        <taxon>Oligohymenophorea</taxon>
        <taxon>Hymenostomatida</taxon>
        <taxon>Tetrahymenina</taxon>
        <taxon>Tetrahymenidae</taxon>
        <taxon>Tetrahymena</taxon>
    </lineage>
</organism>
<dbReference type="InterPro" id="IPR032675">
    <property type="entry name" value="LRR_dom_sf"/>
</dbReference>
<evidence type="ECO:0000313" key="2">
    <source>
        <dbReference type="Proteomes" id="UP000009168"/>
    </source>
</evidence>
<dbReference type="KEGG" id="tet:TTHERM_000105259"/>
<dbReference type="EMBL" id="GG662767">
    <property type="protein sequence ID" value="EWS75417.1"/>
    <property type="molecule type" value="Genomic_DNA"/>
</dbReference>
<dbReference type="RefSeq" id="XP_012652091.1">
    <property type="nucleotide sequence ID" value="XM_012796637.1"/>
</dbReference>
<accession>W7XD49</accession>
<evidence type="ECO:0000313" key="1">
    <source>
        <dbReference type="EMBL" id="EWS75417.1"/>
    </source>
</evidence>
<reference evidence="2" key="1">
    <citation type="journal article" date="2006" name="PLoS Biol.">
        <title>Macronuclear genome sequence of the ciliate Tetrahymena thermophila, a model eukaryote.</title>
        <authorList>
            <person name="Eisen J.A."/>
            <person name="Coyne R.S."/>
            <person name="Wu M."/>
            <person name="Wu D."/>
            <person name="Thiagarajan M."/>
            <person name="Wortman J.R."/>
            <person name="Badger J.H."/>
            <person name="Ren Q."/>
            <person name="Amedeo P."/>
            <person name="Jones K.M."/>
            <person name="Tallon L.J."/>
            <person name="Delcher A.L."/>
            <person name="Salzberg S.L."/>
            <person name="Silva J.C."/>
            <person name="Haas B.J."/>
            <person name="Majoros W.H."/>
            <person name="Farzad M."/>
            <person name="Carlton J.M."/>
            <person name="Smith R.K. Jr."/>
            <person name="Garg J."/>
            <person name="Pearlman R.E."/>
            <person name="Karrer K.M."/>
            <person name="Sun L."/>
            <person name="Manning G."/>
            <person name="Elde N.C."/>
            <person name="Turkewitz A.P."/>
            <person name="Asai D.J."/>
            <person name="Wilkes D.E."/>
            <person name="Wang Y."/>
            <person name="Cai H."/>
            <person name="Collins K."/>
            <person name="Stewart B.A."/>
            <person name="Lee S.R."/>
            <person name="Wilamowska K."/>
            <person name="Weinberg Z."/>
            <person name="Ruzzo W.L."/>
            <person name="Wloga D."/>
            <person name="Gaertig J."/>
            <person name="Frankel J."/>
            <person name="Tsao C.-C."/>
            <person name="Gorovsky M.A."/>
            <person name="Keeling P.J."/>
            <person name="Waller R.F."/>
            <person name="Patron N.J."/>
            <person name="Cherry J.M."/>
            <person name="Stover N.A."/>
            <person name="Krieger C.J."/>
            <person name="del Toro C."/>
            <person name="Ryder H.F."/>
            <person name="Williamson S.C."/>
            <person name="Barbeau R.A."/>
            <person name="Hamilton E.P."/>
            <person name="Orias E."/>
        </authorList>
    </citation>
    <scope>NUCLEOTIDE SEQUENCE [LARGE SCALE GENOMIC DNA]</scope>
    <source>
        <strain evidence="2">SB210</strain>
    </source>
</reference>
<proteinExistence type="predicted"/>
<dbReference type="GeneID" id="24437307"/>
<name>W7XD49_TETTS</name>
<dbReference type="Gene3D" id="3.80.10.10">
    <property type="entry name" value="Ribonuclease Inhibitor"/>
    <property type="match status" value="1"/>
</dbReference>
<dbReference type="InParanoid" id="W7XD49"/>
<dbReference type="SUPFAM" id="SSF52047">
    <property type="entry name" value="RNI-like"/>
    <property type="match status" value="1"/>
</dbReference>
<evidence type="ECO:0008006" key="3">
    <source>
        <dbReference type="Google" id="ProtNLM"/>
    </source>
</evidence>
<dbReference type="AlphaFoldDB" id="W7XD49"/>
<dbReference type="Proteomes" id="UP000009168">
    <property type="component" value="Unassembled WGS sequence"/>
</dbReference>
<protein>
    <recommendedName>
        <fullName evidence="3">Kinase domain protein</fullName>
    </recommendedName>
</protein>
<gene>
    <name evidence="1" type="ORF">TTHERM_000105259</name>
</gene>
<keyword evidence="2" id="KW-1185">Reference proteome</keyword>